<dbReference type="CDD" id="cd00146">
    <property type="entry name" value="PKD"/>
    <property type="match status" value="1"/>
</dbReference>
<protein>
    <submittedName>
        <fullName evidence="2">Membrane protein</fullName>
    </submittedName>
</protein>
<evidence type="ECO:0000313" key="3">
    <source>
        <dbReference type="Proteomes" id="UP000717634"/>
    </source>
</evidence>
<dbReference type="InterPro" id="IPR000601">
    <property type="entry name" value="PKD_dom"/>
</dbReference>
<comment type="caution">
    <text evidence="2">The sequence shown here is derived from an EMBL/GenBank/DDBJ whole genome shotgun (WGS) entry which is preliminary data.</text>
</comment>
<dbReference type="RefSeq" id="WP_168674892.1">
    <property type="nucleotide sequence ID" value="NZ_JAAVTK010000015.1"/>
</dbReference>
<gene>
    <name evidence="2" type="ORF">HBN54_003942</name>
</gene>
<dbReference type="PROSITE" id="PS50093">
    <property type="entry name" value="PKD"/>
    <property type="match status" value="1"/>
</dbReference>
<dbReference type="InterPro" id="IPR035986">
    <property type="entry name" value="PKD_dom_sf"/>
</dbReference>
<dbReference type="EMBL" id="JAAVTK010000015">
    <property type="protein sequence ID" value="NKI91325.1"/>
    <property type="molecule type" value="Genomic_DNA"/>
</dbReference>
<dbReference type="SUPFAM" id="SSF49299">
    <property type="entry name" value="PKD domain"/>
    <property type="match status" value="1"/>
</dbReference>
<evidence type="ECO:0000313" key="2">
    <source>
        <dbReference type="EMBL" id="NKI91325.1"/>
    </source>
</evidence>
<dbReference type="PROSITE" id="PS51257">
    <property type="entry name" value="PROKAR_LIPOPROTEIN"/>
    <property type="match status" value="1"/>
</dbReference>
<dbReference type="InterPro" id="IPR013783">
    <property type="entry name" value="Ig-like_fold"/>
</dbReference>
<name>A0ABX1HM86_9BACT</name>
<reference evidence="2 3" key="1">
    <citation type="submission" date="2020-03" db="EMBL/GenBank/DDBJ databases">
        <title>Genomic Encyclopedia of Type Strains, Phase IV (KMG-V): Genome sequencing to study the core and pangenomes of soil and plant-associated prokaryotes.</title>
        <authorList>
            <person name="Whitman W."/>
        </authorList>
    </citation>
    <scope>NUCLEOTIDE SEQUENCE [LARGE SCALE GENOMIC DNA]</scope>
    <source>
        <strain evidence="2 3">1B</strain>
    </source>
</reference>
<dbReference type="Pfam" id="PF18911">
    <property type="entry name" value="PKD_4"/>
    <property type="match status" value="1"/>
</dbReference>
<feature type="domain" description="PKD" evidence="1">
    <location>
        <begin position="45"/>
        <end position="106"/>
    </location>
</feature>
<dbReference type="Gene3D" id="2.60.40.10">
    <property type="entry name" value="Immunoglobulins"/>
    <property type="match status" value="1"/>
</dbReference>
<dbReference type="Proteomes" id="UP000717634">
    <property type="component" value="Unassembled WGS sequence"/>
</dbReference>
<proteinExistence type="predicted"/>
<keyword evidence="3" id="KW-1185">Reference proteome</keyword>
<organism evidence="2 3">
    <name type="scientific">Hymenobacter artigasi</name>
    <dbReference type="NCBI Taxonomy" id="2719616"/>
    <lineage>
        <taxon>Bacteria</taxon>
        <taxon>Pseudomonadati</taxon>
        <taxon>Bacteroidota</taxon>
        <taxon>Cytophagia</taxon>
        <taxon>Cytophagales</taxon>
        <taxon>Hymenobacteraceae</taxon>
        <taxon>Hymenobacter</taxon>
    </lineage>
</organism>
<accession>A0ABX1HM86</accession>
<evidence type="ECO:0000259" key="1">
    <source>
        <dbReference type="PROSITE" id="PS50093"/>
    </source>
</evidence>
<sequence>MAGATRMRAVINQPLHTVFAGGCVRASVLGETEDYTVVILPPPVAPRAGFVADLPAACNGLVQFRDTSQYAPVGWQWSFGDGGTATQQHPVHQCAAPGSYMVSLQARSLRNPNQHENGLCHS</sequence>